<dbReference type="AlphaFoldDB" id="A0A1I1ZRP3"/>
<feature type="compositionally biased region" description="Low complexity" evidence="1">
    <location>
        <begin position="8"/>
        <end position="18"/>
    </location>
</feature>
<dbReference type="Proteomes" id="UP000199119">
    <property type="component" value="Unassembled WGS sequence"/>
</dbReference>
<reference evidence="4" key="1">
    <citation type="submission" date="2016-10" db="EMBL/GenBank/DDBJ databases">
        <authorList>
            <person name="Varghese N."/>
            <person name="Submissions S."/>
        </authorList>
    </citation>
    <scope>NUCLEOTIDE SEQUENCE [LARGE SCALE GENOMIC DNA]</scope>
    <source>
        <strain evidence="4">DSM 27981</strain>
    </source>
</reference>
<evidence type="ECO:0000313" key="4">
    <source>
        <dbReference type="Proteomes" id="UP000199119"/>
    </source>
</evidence>
<proteinExistence type="predicted"/>
<feature type="region of interest" description="Disordered" evidence="1">
    <location>
        <begin position="86"/>
        <end position="109"/>
    </location>
</feature>
<evidence type="ECO:0000313" key="3">
    <source>
        <dbReference type="EMBL" id="SFE34262.1"/>
    </source>
</evidence>
<dbReference type="InterPro" id="IPR019180">
    <property type="entry name" value="Oxidoreductase-like_N"/>
</dbReference>
<evidence type="ECO:0000259" key="2">
    <source>
        <dbReference type="Pfam" id="PF09791"/>
    </source>
</evidence>
<dbReference type="RefSeq" id="WP_092937296.1">
    <property type="nucleotide sequence ID" value="NZ_FONX01000001.1"/>
</dbReference>
<dbReference type="EMBL" id="FONX01000001">
    <property type="protein sequence ID" value="SFE34262.1"/>
    <property type="molecule type" value="Genomic_DNA"/>
</dbReference>
<sequence length="109" mass="11256">MAPPPTAAPAAPHAGAVPSGDTLSRTRGRFALLRQHLAGRGLALREPPPEPTTCCGRGCNGCVWDGFYAAAEWWCEDAEDLLAAPQPEPGAAIRPQPPEGAAPPRAAPV</sequence>
<name>A0A1I1ZRP3_9BURK</name>
<keyword evidence="4" id="KW-1185">Reference proteome</keyword>
<protein>
    <submittedName>
        <fullName evidence="3">Oxidoreductase-like protein, N-terminal</fullName>
    </submittedName>
</protein>
<accession>A0A1I1ZRP3</accession>
<feature type="compositionally biased region" description="Pro residues" evidence="1">
    <location>
        <begin position="95"/>
        <end position="109"/>
    </location>
</feature>
<dbReference type="Pfam" id="PF09791">
    <property type="entry name" value="Oxidored-like"/>
    <property type="match status" value="1"/>
</dbReference>
<gene>
    <name evidence="3" type="ORF">SAMN04489711_101293</name>
</gene>
<feature type="domain" description="Oxidoreductase-like" evidence="2">
    <location>
        <begin position="40"/>
        <end position="79"/>
    </location>
</feature>
<feature type="region of interest" description="Disordered" evidence="1">
    <location>
        <begin position="1"/>
        <end position="25"/>
    </location>
</feature>
<dbReference type="OrthoDB" id="6650029at2"/>
<dbReference type="STRING" id="1177982.SAMN04489711_101293"/>
<organism evidence="3 4">
    <name type="scientific">Paracidovorax wautersii</name>
    <dbReference type="NCBI Taxonomy" id="1177982"/>
    <lineage>
        <taxon>Bacteria</taxon>
        <taxon>Pseudomonadati</taxon>
        <taxon>Pseudomonadota</taxon>
        <taxon>Betaproteobacteria</taxon>
        <taxon>Burkholderiales</taxon>
        <taxon>Comamonadaceae</taxon>
        <taxon>Paracidovorax</taxon>
    </lineage>
</organism>
<evidence type="ECO:0000256" key="1">
    <source>
        <dbReference type="SAM" id="MobiDB-lite"/>
    </source>
</evidence>